<evidence type="ECO:0000313" key="4">
    <source>
        <dbReference type="WBParaSite" id="PSAMB.scaffold1236size33955.g11865.t1"/>
    </source>
</evidence>
<keyword evidence="2" id="KW-0812">Transmembrane</keyword>
<proteinExistence type="predicted"/>
<dbReference type="Proteomes" id="UP000887566">
    <property type="component" value="Unplaced"/>
</dbReference>
<evidence type="ECO:0000313" key="3">
    <source>
        <dbReference type="Proteomes" id="UP000887566"/>
    </source>
</evidence>
<keyword evidence="2" id="KW-0472">Membrane</keyword>
<feature type="region of interest" description="Disordered" evidence="1">
    <location>
        <begin position="1"/>
        <end position="35"/>
    </location>
</feature>
<keyword evidence="2" id="KW-1133">Transmembrane helix</keyword>
<keyword evidence="3" id="KW-1185">Reference proteome</keyword>
<name>A0A914UU17_9BILA</name>
<protein>
    <submittedName>
        <fullName evidence="4">Transmembrane protein</fullName>
    </submittedName>
</protein>
<sequence length="149" mass="16178">MCARGVIESPDRLRRPSSTSSLLASASATGRRGGRTERCKLDRACVGHTAARSPGETIKTAPSFVYHPSRLGVQQLWPLTALTAGGRAEPLRRRALRASNVFIAAALFLSSFVCMFASLRPFFVRPSRLSSSVTHTGSSTDDDERTLRE</sequence>
<feature type="compositionally biased region" description="Low complexity" evidence="1">
    <location>
        <begin position="16"/>
        <end position="29"/>
    </location>
</feature>
<feature type="compositionally biased region" description="Polar residues" evidence="1">
    <location>
        <begin position="130"/>
        <end position="139"/>
    </location>
</feature>
<feature type="transmembrane region" description="Helical" evidence="2">
    <location>
        <begin position="101"/>
        <end position="123"/>
    </location>
</feature>
<evidence type="ECO:0000256" key="2">
    <source>
        <dbReference type="SAM" id="Phobius"/>
    </source>
</evidence>
<accession>A0A914UU17</accession>
<dbReference type="WBParaSite" id="PSAMB.scaffold1236size33955.g11865.t1">
    <property type="protein sequence ID" value="PSAMB.scaffold1236size33955.g11865.t1"/>
    <property type="gene ID" value="PSAMB.scaffold1236size33955.g11865"/>
</dbReference>
<evidence type="ECO:0000256" key="1">
    <source>
        <dbReference type="SAM" id="MobiDB-lite"/>
    </source>
</evidence>
<feature type="compositionally biased region" description="Acidic residues" evidence="1">
    <location>
        <begin position="140"/>
        <end position="149"/>
    </location>
</feature>
<reference evidence="4" key="1">
    <citation type="submission" date="2022-11" db="UniProtKB">
        <authorList>
            <consortium name="WormBaseParasite"/>
        </authorList>
    </citation>
    <scope>IDENTIFICATION</scope>
</reference>
<dbReference type="AlphaFoldDB" id="A0A914UU17"/>
<feature type="region of interest" description="Disordered" evidence="1">
    <location>
        <begin position="130"/>
        <end position="149"/>
    </location>
</feature>
<organism evidence="3 4">
    <name type="scientific">Plectus sambesii</name>
    <dbReference type="NCBI Taxonomy" id="2011161"/>
    <lineage>
        <taxon>Eukaryota</taxon>
        <taxon>Metazoa</taxon>
        <taxon>Ecdysozoa</taxon>
        <taxon>Nematoda</taxon>
        <taxon>Chromadorea</taxon>
        <taxon>Plectida</taxon>
        <taxon>Plectina</taxon>
        <taxon>Plectoidea</taxon>
        <taxon>Plectidae</taxon>
        <taxon>Plectus</taxon>
    </lineage>
</organism>